<dbReference type="EMBL" id="JENJ01000022">
    <property type="protein sequence ID" value="KGM96441.1"/>
    <property type="molecule type" value="Genomic_DNA"/>
</dbReference>
<reference evidence="3 4" key="1">
    <citation type="submission" date="2014-01" db="EMBL/GenBank/DDBJ databases">
        <title>Plasmidome dynamics in the species complex Clostridium novyi sensu lato converts strains of independent lineages into distinctly different pathogens.</title>
        <authorList>
            <person name="Skarin H."/>
            <person name="Segerman B."/>
        </authorList>
    </citation>
    <scope>NUCLEOTIDE SEQUENCE [LARGE SCALE GENOMIC DNA]</scope>
    <source>
        <strain evidence="3 4">4552</strain>
    </source>
</reference>
<dbReference type="Pfam" id="PF13181">
    <property type="entry name" value="TPR_8"/>
    <property type="match status" value="1"/>
</dbReference>
<dbReference type="AlphaFoldDB" id="A0A0A0I813"/>
<dbReference type="OrthoDB" id="358807at2"/>
<name>A0A0A0I813_CLONO</name>
<dbReference type="InterPro" id="IPR011990">
    <property type="entry name" value="TPR-like_helical_dom_sf"/>
</dbReference>
<dbReference type="Proteomes" id="UP000030012">
    <property type="component" value="Unassembled WGS sequence"/>
</dbReference>
<proteinExistence type="predicted"/>
<evidence type="ECO:0000313" key="4">
    <source>
        <dbReference type="Proteomes" id="UP000030012"/>
    </source>
</evidence>
<evidence type="ECO:0000313" key="3">
    <source>
        <dbReference type="EMBL" id="KGM96441.1"/>
    </source>
</evidence>
<dbReference type="Gene3D" id="1.25.40.10">
    <property type="entry name" value="Tetratricopeptide repeat domain"/>
    <property type="match status" value="1"/>
</dbReference>
<accession>A0A0A0I813</accession>
<organism evidence="3 4">
    <name type="scientific">Clostridium novyi A str. 4552</name>
    <dbReference type="NCBI Taxonomy" id="1444289"/>
    <lineage>
        <taxon>Bacteria</taxon>
        <taxon>Bacillati</taxon>
        <taxon>Bacillota</taxon>
        <taxon>Clostridia</taxon>
        <taxon>Eubacteriales</taxon>
        <taxon>Clostridiaceae</taxon>
        <taxon>Clostridium</taxon>
    </lineage>
</organism>
<evidence type="ECO:0000256" key="1">
    <source>
        <dbReference type="PROSITE-ProRule" id="PRU00339"/>
    </source>
</evidence>
<dbReference type="SUPFAM" id="SSF48452">
    <property type="entry name" value="TPR-like"/>
    <property type="match status" value="1"/>
</dbReference>
<feature type="repeat" description="TPR" evidence="1">
    <location>
        <begin position="246"/>
        <end position="279"/>
    </location>
</feature>
<comment type="caution">
    <text evidence="3">The sequence shown here is derived from an EMBL/GenBank/DDBJ whole genome shotgun (WGS) entry which is preliminary data.</text>
</comment>
<sequence>MNVKTHFKDKLSNLLFLQMNKERVENIFNVRLYVNEAIYMPVATEDIVKKVKNNENVDTIPVAFFIEGMIYVLGADEDFKYNDIYEELVLNAPKSIEFVKGRIASYVKEKKYEDAYIMLKGLVKLEPTEEIYSKLIMLAEKLRNLNKDYTEEELEVIEKAKEIEGYAIPYLYEAQIKRDKEDFGGALFAINNYIAKGGEETPEISEFKNSLKIVNGYDEGKKIVYDEPQKALELLLPLLDELSDNAEIYYYIAVAYRILENNHKAIYYLEKSIEIDSSYPEVFNELGINYACLQDFKNAVVYLRKVFEATRSIEVCTNLIMCYINIGDYKQAKIHLEIANKIDSEDEIVKELNNILKDA</sequence>
<protein>
    <submittedName>
        <fullName evidence="3">Capsular biosynthesis protein</fullName>
    </submittedName>
</protein>
<dbReference type="PROSITE" id="PS50005">
    <property type="entry name" value="TPR"/>
    <property type="match status" value="1"/>
</dbReference>
<dbReference type="SMART" id="SM00028">
    <property type="entry name" value="TPR"/>
    <property type="match status" value="3"/>
</dbReference>
<keyword evidence="2" id="KW-0175">Coiled coil</keyword>
<gene>
    <name evidence="3" type="ORF">Z968_06440</name>
</gene>
<keyword evidence="1" id="KW-0802">TPR repeat</keyword>
<dbReference type="RefSeq" id="WP_039254828.1">
    <property type="nucleotide sequence ID" value="NZ_JENJ01000022.1"/>
</dbReference>
<feature type="coiled-coil region" evidence="2">
    <location>
        <begin position="132"/>
        <end position="162"/>
    </location>
</feature>
<evidence type="ECO:0000256" key="2">
    <source>
        <dbReference type="SAM" id="Coils"/>
    </source>
</evidence>
<dbReference type="InterPro" id="IPR019734">
    <property type="entry name" value="TPR_rpt"/>
</dbReference>